<dbReference type="SUPFAM" id="SSF81345">
    <property type="entry name" value="ABC transporter involved in vitamin B12 uptake, BtuC"/>
    <property type="match status" value="1"/>
</dbReference>
<dbReference type="InterPro" id="IPR037294">
    <property type="entry name" value="ABC_BtuC-like"/>
</dbReference>
<dbReference type="Proteomes" id="UP000502248">
    <property type="component" value="Chromosome"/>
</dbReference>
<feature type="transmembrane region" description="Helical" evidence="8">
    <location>
        <begin position="146"/>
        <end position="166"/>
    </location>
</feature>
<dbReference type="CDD" id="cd06550">
    <property type="entry name" value="TM_ABC_iron-siderophores_like"/>
    <property type="match status" value="1"/>
</dbReference>
<evidence type="ECO:0000256" key="3">
    <source>
        <dbReference type="ARBA" id="ARBA00022448"/>
    </source>
</evidence>
<dbReference type="RefSeq" id="WP_169284549.1">
    <property type="nucleotide sequence ID" value="NZ_CP051680.1"/>
</dbReference>
<keyword evidence="6 8" id="KW-1133">Transmembrane helix</keyword>
<feature type="transmembrane region" description="Helical" evidence="8">
    <location>
        <begin position="274"/>
        <end position="295"/>
    </location>
</feature>
<feature type="transmembrane region" description="Helical" evidence="8">
    <location>
        <begin position="82"/>
        <end position="101"/>
    </location>
</feature>
<feature type="transmembrane region" description="Helical" evidence="8">
    <location>
        <begin position="108"/>
        <end position="134"/>
    </location>
</feature>
<keyword evidence="3" id="KW-0813">Transport</keyword>
<evidence type="ECO:0000256" key="6">
    <source>
        <dbReference type="ARBA" id="ARBA00022989"/>
    </source>
</evidence>
<dbReference type="Gene3D" id="1.10.3470.10">
    <property type="entry name" value="ABC transporter involved in vitamin B12 uptake, BtuC"/>
    <property type="match status" value="1"/>
</dbReference>
<dbReference type="AlphaFoldDB" id="A0A7Z2ZQE1"/>
<dbReference type="Pfam" id="PF01032">
    <property type="entry name" value="FecCD"/>
    <property type="match status" value="1"/>
</dbReference>
<feature type="transmembrane region" description="Helical" evidence="8">
    <location>
        <begin position="307"/>
        <end position="324"/>
    </location>
</feature>
<evidence type="ECO:0000313" key="10">
    <source>
        <dbReference type="Proteomes" id="UP000502248"/>
    </source>
</evidence>
<evidence type="ECO:0000256" key="7">
    <source>
        <dbReference type="ARBA" id="ARBA00023136"/>
    </source>
</evidence>
<protein>
    <submittedName>
        <fullName evidence="9">Iron ABC transporter permease</fullName>
    </submittedName>
</protein>
<evidence type="ECO:0000256" key="2">
    <source>
        <dbReference type="ARBA" id="ARBA00007935"/>
    </source>
</evidence>
<name>A0A7Z2ZQE1_9BACL</name>
<dbReference type="PANTHER" id="PTHR30472:SF23">
    <property type="entry name" value="IRON-UPTAKE SYSTEM PERMEASE PROTEIN FEUC"/>
    <property type="match status" value="1"/>
</dbReference>
<evidence type="ECO:0000256" key="5">
    <source>
        <dbReference type="ARBA" id="ARBA00022692"/>
    </source>
</evidence>
<comment type="subcellular location">
    <subcellularLocation>
        <location evidence="1">Cell membrane</location>
        <topology evidence="1">Multi-pass membrane protein</topology>
    </subcellularLocation>
</comment>
<accession>A0A7Z2ZQE1</accession>
<feature type="transmembrane region" description="Helical" evidence="8">
    <location>
        <begin position="236"/>
        <end position="262"/>
    </location>
</feature>
<dbReference type="PANTHER" id="PTHR30472">
    <property type="entry name" value="FERRIC ENTEROBACTIN TRANSPORT SYSTEM PERMEASE PROTEIN"/>
    <property type="match status" value="1"/>
</dbReference>
<dbReference type="GO" id="GO:0022857">
    <property type="term" value="F:transmembrane transporter activity"/>
    <property type="evidence" value="ECO:0007669"/>
    <property type="project" value="InterPro"/>
</dbReference>
<comment type="similarity">
    <text evidence="2">Belongs to the binding-protein-dependent transport system permease family. FecCD subfamily.</text>
</comment>
<dbReference type="FunFam" id="1.10.3470.10:FF:000001">
    <property type="entry name" value="Vitamin B12 ABC transporter permease BtuC"/>
    <property type="match status" value="1"/>
</dbReference>
<proteinExistence type="inferred from homology"/>
<evidence type="ECO:0000256" key="1">
    <source>
        <dbReference type="ARBA" id="ARBA00004651"/>
    </source>
</evidence>
<sequence>MLLTCAIAIIAMYVSLTNGTFDISAMDVIRTLFRVDSIREHDLVIFEFRLPRILIGAIVGFGLGIAGAALQGITRNALADPGILGIHAAAGTSVVLFMFLFNGAIKGAGWLSIIAMPMFGWIGGIVAVVLLYVLARHNGEFDPKRLILVGIALASGFGSLTLYVSLKMDPTDFEMATVWLSGSIYSANWKYVVSALPWIVILTPIIYRKSVILDLFQLNELSVKGIGVQTGRERQILLFCCVGLVSACVSVSGSIGFVGLIAPHIAKRLIGIRYRYIVPACGMIGMVMVVVGDFIGKTVFAPAELPVGIVISIIGVPYFVYLLYRASRKGH</sequence>
<dbReference type="GO" id="GO:0033214">
    <property type="term" value="P:siderophore-iron import into cell"/>
    <property type="evidence" value="ECO:0007669"/>
    <property type="project" value="TreeGrafter"/>
</dbReference>
<evidence type="ECO:0000313" key="9">
    <source>
        <dbReference type="EMBL" id="QJD88313.1"/>
    </source>
</evidence>
<feature type="transmembrane region" description="Helical" evidence="8">
    <location>
        <begin position="187"/>
        <end position="207"/>
    </location>
</feature>
<dbReference type="GO" id="GO:0005886">
    <property type="term" value="C:plasma membrane"/>
    <property type="evidence" value="ECO:0007669"/>
    <property type="project" value="UniProtKB-SubCell"/>
</dbReference>
<dbReference type="InterPro" id="IPR000522">
    <property type="entry name" value="ABC_transptr_permease_BtuC"/>
</dbReference>
<evidence type="ECO:0000256" key="4">
    <source>
        <dbReference type="ARBA" id="ARBA00022475"/>
    </source>
</evidence>
<dbReference type="EMBL" id="CP051680">
    <property type="protein sequence ID" value="QJD88313.1"/>
    <property type="molecule type" value="Genomic_DNA"/>
</dbReference>
<dbReference type="KEGG" id="cheb:HH215_23830"/>
<gene>
    <name evidence="9" type="ORF">HH215_23830</name>
</gene>
<keyword evidence="10" id="KW-1185">Reference proteome</keyword>
<keyword evidence="7 8" id="KW-0472">Membrane</keyword>
<keyword evidence="5 8" id="KW-0812">Transmembrane</keyword>
<organism evidence="9 10">
    <name type="scientific">Cohnella herbarum</name>
    <dbReference type="NCBI Taxonomy" id="2728023"/>
    <lineage>
        <taxon>Bacteria</taxon>
        <taxon>Bacillati</taxon>
        <taxon>Bacillota</taxon>
        <taxon>Bacilli</taxon>
        <taxon>Bacillales</taxon>
        <taxon>Paenibacillaceae</taxon>
        <taxon>Cohnella</taxon>
    </lineage>
</organism>
<feature type="transmembrane region" description="Helical" evidence="8">
    <location>
        <begin position="50"/>
        <end position="70"/>
    </location>
</feature>
<reference evidence="9 10" key="1">
    <citation type="submission" date="2020-04" db="EMBL/GenBank/DDBJ databases">
        <title>Genome sequencing of novel species.</title>
        <authorList>
            <person name="Heo J."/>
            <person name="Kim S.-J."/>
            <person name="Kim J.-S."/>
            <person name="Hong S.-B."/>
            <person name="Kwon S.-W."/>
        </authorList>
    </citation>
    <scope>NUCLEOTIDE SEQUENCE [LARGE SCALE GENOMIC DNA]</scope>
    <source>
        <strain evidence="9 10">MFER-1</strain>
    </source>
</reference>
<keyword evidence="4" id="KW-1003">Cell membrane</keyword>
<evidence type="ECO:0000256" key="8">
    <source>
        <dbReference type="SAM" id="Phobius"/>
    </source>
</evidence>